<proteinExistence type="inferred from homology"/>
<sequence length="253" mass="28424">MLPTKDSISILKTEILYERLKVCVQGALKKSGKPLVNWKKFRYIKMNFFSKPTLKEEMRENDKVLRQVGRSLDRDKNQLDREENKLKADIKKAAQSGDKTTCTILAKQLVQLRKQKQKSMHAKGKVMSVGVHAKTMAANMKVAGALKTTTKTMSSMNRVMNPQKIAEDVREFEKNAMKMGMTDELVNDTLDDILAGSDEEEESDKIVTQVLDEIGIEMSGKISRAPAAPQHDIDASKLPTADELEAQLSKLRS</sequence>
<keyword evidence="2" id="KW-0175">Coiled coil</keyword>
<gene>
    <name evidence="4" type="ORF">CLODIP_2_CD12320</name>
</gene>
<organism evidence="4 5">
    <name type="scientific">Cloeon dipterum</name>
    <dbReference type="NCBI Taxonomy" id="197152"/>
    <lineage>
        <taxon>Eukaryota</taxon>
        <taxon>Metazoa</taxon>
        <taxon>Ecdysozoa</taxon>
        <taxon>Arthropoda</taxon>
        <taxon>Hexapoda</taxon>
        <taxon>Insecta</taxon>
        <taxon>Pterygota</taxon>
        <taxon>Palaeoptera</taxon>
        <taxon>Ephemeroptera</taxon>
        <taxon>Pisciforma</taxon>
        <taxon>Baetidae</taxon>
        <taxon>Cloeon</taxon>
    </lineage>
</organism>
<dbReference type="PANTHER" id="PTHR10476">
    <property type="entry name" value="CHARGED MULTIVESICULAR BODY PROTEIN"/>
    <property type="match status" value="1"/>
</dbReference>
<dbReference type="Gene3D" id="6.10.140.1230">
    <property type="match status" value="1"/>
</dbReference>
<evidence type="ECO:0000256" key="2">
    <source>
        <dbReference type="SAM" id="Coils"/>
    </source>
</evidence>
<dbReference type="OrthoDB" id="5594417at2759"/>
<dbReference type="Proteomes" id="UP000494165">
    <property type="component" value="Unassembled WGS sequence"/>
</dbReference>
<dbReference type="EMBL" id="CADEPI010000045">
    <property type="protein sequence ID" value="CAB3369411.1"/>
    <property type="molecule type" value="Genomic_DNA"/>
</dbReference>
<dbReference type="AlphaFoldDB" id="A0A8S1CJ10"/>
<dbReference type="InterPro" id="IPR005024">
    <property type="entry name" value="Snf7_fam"/>
</dbReference>
<protein>
    <submittedName>
        <fullName evidence="4">Uncharacterized protein</fullName>
    </submittedName>
</protein>
<evidence type="ECO:0000256" key="1">
    <source>
        <dbReference type="ARBA" id="ARBA00006190"/>
    </source>
</evidence>
<feature type="region of interest" description="Disordered" evidence="3">
    <location>
        <begin position="221"/>
        <end position="253"/>
    </location>
</feature>
<accession>A0A8S1CJ10</accession>
<dbReference type="Pfam" id="PF03357">
    <property type="entry name" value="Snf7"/>
    <property type="match status" value="1"/>
</dbReference>
<evidence type="ECO:0000313" key="5">
    <source>
        <dbReference type="Proteomes" id="UP000494165"/>
    </source>
</evidence>
<reference evidence="4 5" key="1">
    <citation type="submission" date="2020-04" db="EMBL/GenBank/DDBJ databases">
        <authorList>
            <person name="Alioto T."/>
            <person name="Alioto T."/>
            <person name="Gomez Garrido J."/>
        </authorList>
    </citation>
    <scope>NUCLEOTIDE SEQUENCE [LARGE SCALE GENOMIC DNA]</scope>
</reference>
<feature type="coiled-coil region" evidence="2">
    <location>
        <begin position="65"/>
        <end position="96"/>
    </location>
</feature>
<dbReference type="GO" id="GO:0007034">
    <property type="term" value="P:vacuolar transport"/>
    <property type="evidence" value="ECO:0007669"/>
    <property type="project" value="InterPro"/>
</dbReference>
<evidence type="ECO:0000256" key="3">
    <source>
        <dbReference type="SAM" id="MobiDB-lite"/>
    </source>
</evidence>
<keyword evidence="5" id="KW-1185">Reference proteome</keyword>
<comment type="similarity">
    <text evidence="1">Belongs to the SNF7 family.</text>
</comment>
<evidence type="ECO:0000313" key="4">
    <source>
        <dbReference type="EMBL" id="CAB3369411.1"/>
    </source>
</evidence>
<name>A0A8S1CJ10_9INSE</name>
<comment type="caution">
    <text evidence="4">The sequence shown here is derived from an EMBL/GenBank/DDBJ whole genome shotgun (WGS) entry which is preliminary data.</text>
</comment>